<dbReference type="KEGG" id="rhoz:GXP67_25215"/>
<dbReference type="EMBL" id="CP048222">
    <property type="protein sequence ID" value="QHT69710.1"/>
    <property type="molecule type" value="Genomic_DNA"/>
</dbReference>
<feature type="signal peptide" evidence="2">
    <location>
        <begin position="1"/>
        <end position="28"/>
    </location>
</feature>
<feature type="region of interest" description="Disordered" evidence="1">
    <location>
        <begin position="30"/>
        <end position="86"/>
    </location>
</feature>
<keyword evidence="4" id="KW-1185">Reference proteome</keyword>
<evidence type="ECO:0000313" key="4">
    <source>
        <dbReference type="Proteomes" id="UP000480178"/>
    </source>
</evidence>
<feature type="chain" id="PRO_5025562089" evidence="2">
    <location>
        <begin position="29"/>
        <end position="86"/>
    </location>
</feature>
<dbReference type="RefSeq" id="WP_162445694.1">
    <property type="nucleotide sequence ID" value="NZ_CP048222.1"/>
</dbReference>
<keyword evidence="2" id="KW-0732">Signal</keyword>
<evidence type="ECO:0000256" key="2">
    <source>
        <dbReference type="SAM" id="SignalP"/>
    </source>
</evidence>
<proteinExistence type="predicted"/>
<gene>
    <name evidence="3" type="ORF">GXP67_25215</name>
</gene>
<dbReference type="PROSITE" id="PS51257">
    <property type="entry name" value="PROKAR_LIPOPROTEIN"/>
    <property type="match status" value="1"/>
</dbReference>
<dbReference type="AlphaFoldDB" id="A0A6C0GQC3"/>
<organism evidence="3 4">
    <name type="scientific">Rhodocytophaga rosea</name>
    <dbReference type="NCBI Taxonomy" id="2704465"/>
    <lineage>
        <taxon>Bacteria</taxon>
        <taxon>Pseudomonadati</taxon>
        <taxon>Bacteroidota</taxon>
        <taxon>Cytophagia</taxon>
        <taxon>Cytophagales</taxon>
        <taxon>Rhodocytophagaceae</taxon>
        <taxon>Rhodocytophaga</taxon>
    </lineage>
</organism>
<evidence type="ECO:0000256" key="1">
    <source>
        <dbReference type="SAM" id="MobiDB-lite"/>
    </source>
</evidence>
<feature type="compositionally biased region" description="Polar residues" evidence="1">
    <location>
        <begin position="62"/>
        <end position="86"/>
    </location>
</feature>
<accession>A0A6C0GQC3</accession>
<name>A0A6C0GQC3_9BACT</name>
<dbReference type="Proteomes" id="UP000480178">
    <property type="component" value="Chromosome"/>
</dbReference>
<reference evidence="3 4" key="1">
    <citation type="submission" date="2020-01" db="EMBL/GenBank/DDBJ databases">
        <authorList>
            <person name="Kim M.K."/>
        </authorList>
    </citation>
    <scope>NUCLEOTIDE SEQUENCE [LARGE SCALE GENOMIC DNA]</scope>
    <source>
        <strain evidence="3 4">172606-1</strain>
    </source>
</reference>
<protein>
    <submittedName>
        <fullName evidence="3">Uncharacterized protein</fullName>
    </submittedName>
</protein>
<evidence type="ECO:0000313" key="3">
    <source>
        <dbReference type="EMBL" id="QHT69710.1"/>
    </source>
</evidence>
<sequence>METLKIMYLRLAKATLITALLFTFACDAKTGDSAGEENRENPTLDKATGEGSPTSREDNADENPNGTITADSLNTDSSSIKVDNNQ</sequence>